<keyword evidence="2 10" id="KW-0808">Transferase</keyword>
<gene>
    <name evidence="10" type="primary">TRIT1</name>
</gene>
<feature type="compositionally biased region" description="Basic and acidic residues" evidence="8">
    <location>
        <begin position="674"/>
        <end position="684"/>
    </location>
</feature>
<dbReference type="GO" id="GO:0005524">
    <property type="term" value="F:ATP binding"/>
    <property type="evidence" value="ECO:0007669"/>
    <property type="project" value="UniProtKB-KW"/>
</dbReference>
<dbReference type="GO" id="GO:0006400">
    <property type="term" value="P:tRNA modification"/>
    <property type="evidence" value="ECO:0007669"/>
    <property type="project" value="TreeGrafter"/>
</dbReference>
<dbReference type="PROSITE" id="PS00028">
    <property type="entry name" value="ZINC_FINGER_C2H2_1"/>
    <property type="match status" value="1"/>
</dbReference>
<protein>
    <submittedName>
        <fullName evidence="10">tRNA dimethylallyltransferase, mitochondrial</fullName>
    </submittedName>
</protein>
<dbReference type="InterPro" id="IPR036236">
    <property type="entry name" value="Znf_C2H2_sf"/>
</dbReference>
<dbReference type="InterPro" id="IPR013087">
    <property type="entry name" value="Znf_C2H2_type"/>
</dbReference>
<dbReference type="PANTHER" id="PTHR11088">
    <property type="entry name" value="TRNA DIMETHYLALLYLTRANSFERASE"/>
    <property type="match status" value="1"/>
</dbReference>
<dbReference type="SUPFAM" id="SSF57667">
    <property type="entry name" value="beta-beta-alpha zinc fingers"/>
    <property type="match status" value="1"/>
</dbReference>
<evidence type="ECO:0000259" key="9">
    <source>
        <dbReference type="PROSITE" id="PS00028"/>
    </source>
</evidence>
<feature type="region of interest" description="Disordered" evidence="8">
    <location>
        <begin position="668"/>
        <end position="690"/>
    </location>
</feature>
<dbReference type="HAMAP" id="MF_00185">
    <property type="entry name" value="IPP_trans"/>
    <property type="match status" value="1"/>
</dbReference>
<dbReference type="Pfam" id="PF01715">
    <property type="entry name" value="IPPT"/>
    <property type="match status" value="2"/>
</dbReference>
<dbReference type="AlphaFoldDB" id="A0A2H8TZU7"/>
<evidence type="ECO:0000256" key="4">
    <source>
        <dbReference type="ARBA" id="ARBA00022741"/>
    </source>
</evidence>
<accession>A0A2H8TZU7</accession>
<evidence type="ECO:0000256" key="1">
    <source>
        <dbReference type="ARBA" id="ARBA00005842"/>
    </source>
</evidence>
<dbReference type="Pfam" id="PF12171">
    <property type="entry name" value="zf-C2H2_jaz"/>
    <property type="match status" value="1"/>
</dbReference>
<sequence length="690" mass="77559">MFSIKVFAIPKRNNFVSFTAIAAQNLGFASTLSPCRARLSFRFDCRKMDLKSLKDRTLFAVVGCTGTGKTKLGVRLAQELGGEVVSADSIQVYKGLDVATNKATCEEMDGVPHHMMGTVDWRDECNVHQYRNEALKIIKDIFSRGKVPVVVGGTSYYIESIIYDNLVQGSVDGEPGSDVADDEDDQDDDEQDDDGDDLSVGAFREYASFRNVNDVPTAVTATGASRLYADALAEAVRFARTMAAVGRLPFRRYRNTFVSVDDVDDSRMAEPWPLTVAECETAALYAHGVRVLDAVASSVDGHTGGVPDVRYEVMATDVAVGHRERYGFADVQSRLDGILALVKAVDVSAKPAVAEVDGNVRAALCRAHAELQMRTQRLALALLVDQERTAVDLLTPAALKAHAAYFDPVAASALHPHNTRKVFRTIQIYLVQGKQKSKLFEEQRTRVNGSDVPVVALRFKEVHMMWLTCEADILNRRLEERTDEMVERGLIDELCQFKNELSKINFNLDFTKGVLQCIGLKQFQQYLELPVDSRNTEIGRKCLEDALIAMKYMTKKYARRQIRWINNRFLKPNDKQAVSVYQLDCTDLKEWQRLGDQAVDLAQVVLGRKPRGEHTLEPIDISDQKIVLPVYGDYYCEDCSRPFSNDIQYNIHMGSKKHVKVMMKRKRKLQDTNLHNDGDSEKKLYTHRKT</sequence>
<evidence type="ECO:0000256" key="5">
    <source>
        <dbReference type="ARBA" id="ARBA00022771"/>
    </source>
</evidence>
<keyword evidence="3" id="KW-0479">Metal-binding</keyword>
<dbReference type="GO" id="GO:0005739">
    <property type="term" value="C:mitochondrion"/>
    <property type="evidence" value="ECO:0007669"/>
    <property type="project" value="TreeGrafter"/>
</dbReference>
<dbReference type="EMBL" id="GFXV01007989">
    <property type="protein sequence ID" value="MBW19794.1"/>
    <property type="molecule type" value="Transcribed_RNA"/>
</dbReference>
<keyword evidence="6" id="KW-0862">Zinc</keyword>
<dbReference type="Gene3D" id="1.10.20.140">
    <property type="match status" value="1"/>
</dbReference>
<keyword evidence="4" id="KW-0547">Nucleotide-binding</keyword>
<feature type="compositionally biased region" description="Acidic residues" evidence="8">
    <location>
        <begin position="179"/>
        <end position="197"/>
    </location>
</feature>
<dbReference type="GO" id="GO:0008270">
    <property type="term" value="F:zinc ion binding"/>
    <property type="evidence" value="ECO:0007669"/>
    <property type="project" value="UniProtKB-KW"/>
</dbReference>
<organism evidence="10">
    <name type="scientific">Melanaphis sacchari</name>
    <dbReference type="NCBI Taxonomy" id="742174"/>
    <lineage>
        <taxon>Eukaryota</taxon>
        <taxon>Metazoa</taxon>
        <taxon>Ecdysozoa</taxon>
        <taxon>Arthropoda</taxon>
        <taxon>Hexapoda</taxon>
        <taxon>Insecta</taxon>
        <taxon>Pterygota</taxon>
        <taxon>Neoptera</taxon>
        <taxon>Paraneoptera</taxon>
        <taxon>Hemiptera</taxon>
        <taxon>Sternorrhyncha</taxon>
        <taxon>Aphidomorpha</taxon>
        <taxon>Aphidoidea</taxon>
        <taxon>Aphididae</taxon>
        <taxon>Aphidini</taxon>
        <taxon>Melanaphis</taxon>
    </lineage>
</organism>
<evidence type="ECO:0000256" key="3">
    <source>
        <dbReference type="ARBA" id="ARBA00022723"/>
    </source>
</evidence>
<evidence type="ECO:0000256" key="7">
    <source>
        <dbReference type="ARBA" id="ARBA00022840"/>
    </source>
</evidence>
<feature type="region of interest" description="Disordered" evidence="8">
    <location>
        <begin position="172"/>
        <end position="197"/>
    </location>
</feature>
<keyword evidence="5" id="KW-0863">Zinc-finger</keyword>
<keyword evidence="7" id="KW-0067">ATP-binding</keyword>
<proteinExistence type="inferred from homology"/>
<dbReference type="InterPro" id="IPR039657">
    <property type="entry name" value="Dimethylallyltransferase"/>
</dbReference>
<name>A0A2H8TZU7_9HEMI</name>
<dbReference type="SUPFAM" id="SSF52540">
    <property type="entry name" value="P-loop containing nucleoside triphosphate hydrolases"/>
    <property type="match status" value="1"/>
</dbReference>
<dbReference type="PANTHER" id="PTHR11088:SF89">
    <property type="entry name" value="TRNA DIMETHYLALLYLTRANSFERASE"/>
    <property type="match status" value="1"/>
</dbReference>
<dbReference type="Gene3D" id="3.40.50.300">
    <property type="entry name" value="P-loop containing nucleotide triphosphate hydrolases"/>
    <property type="match status" value="1"/>
</dbReference>
<dbReference type="InterPro" id="IPR018022">
    <property type="entry name" value="IPT"/>
</dbReference>
<reference evidence="10" key="1">
    <citation type="submission" date="2017-10" db="EMBL/GenBank/DDBJ databases">
        <title>Transcriptome Assembly of Sugarcane Aphid Adults.</title>
        <authorList>
            <person name="Scully E.D."/>
            <person name="Palmer N.A."/>
            <person name="Geib S.M."/>
            <person name="Sarath G."/>
            <person name="Sattler S.E."/>
        </authorList>
    </citation>
    <scope>NUCLEOTIDE SEQUENCE</scope>
    <source>
        <tissue evidence="10">Whole body</tissue>
    </source>
</reference>
<dbReference type="OrthoDB" id="775260at2759"/>
<evidence type="ECO:0000256" key="8">
    <source>
        <dbReference type="SAM" id="MobiDB-lite"/>
    </source>
</evidence>
<dbReference type="Gene3D" id="3.30.160.60">
    <property type="entry name" value="Classic Zinc Finger"/>
    <property type="match status" value="1"/>
</dbReference>
<evidence type="ECO:0000256" key="2">
    <source>
        <dbReference type="ARBA" id="ARBA00022679"/>
    </source>
</evidence>
<evidence type="ECO:0000313" key="10">
    <source>
        <dbReference type="EMBL" id="MBW19794.1"/>
    </source>
</evidence>
<dbReference type="InterPro" id="IPR027417">
    <property type="entry name" value="P-loop_NTPase"/>
</dbReference>
<comment type="similarity">
    <text evidence="1">Belongs to the IPP transferase family.</text>
</comment>
<evidence type="ECO:0000256" key="6">
    <source>
        <dbReference type="ARBA" id="ARBA00022833"/>
    </source>
</evidence>
<dbReference type="GO" id="GO:0052381">
    <property type="term" value="F:tRNA dimethylallyltransferase activity"/>
    <property type="evidence" value="ECO:0007669"/>
    <property type="project" value="InterPro"/>
</dbReference>
<dbReference type="InterPro" id="IPR022755">
    <property type="entry name" value="Znf_C2H2_jaz"/>
</dbReference>
<feature type="domain" description="C2H2-type" evidence="9">
    <location>
        <begin position="636"/>
        <end position="658"/>
    </location>
</feature>